<keyword evidence="1" id="KW-0175">Coiled coil</keyword>
<comment type="caution">
    <text evidence="4">The sequence shown here is derived from an EMBL/GenBank/DDBJ whole genome shotgun (WGS) entry which is preliminary data.</text>
</comment>
<feature type="compositionally biased region" description="Basic and acidic residues" evidence="2">
    <location>
        <begin position="932"/>
        <end position="944"/>
    </location>
</feature>
<protein>
    <submittedName>
        <fullName evidence="4">Phage tail tape measure protein</fullName>
    </submittedName>
</protein>
<evidence type="ECO:0000256" key="2">
    <source>
        <dbReference type="SAM" id="MobiDB-lite"/>
    </source>
</evidence>
<keyword evidence="5" id="KW-1185">Reference proteome</keyword>
<name>A0ABS6Y0P9_9FLAO</name>
<gene>
    <name evidence="4" type="ORF">KZH69_18605</name>
</gene>
<feature type="domain" description="Phage tail tape measure protein" evidence="3">
    <location>
        <begin position="293"/>
        <end position="490"/>
    </location>
</feature>
<dbReference type="NCBIfam" id="TIGR01760">
    <property type="entry name" value="tape_meas_TP901"/>
    <property type="match status" value="1"/>
</dbReference>
<proteinExistence type="predicted"/>
<reference evidence="4 5" key="1">
    <citation type="submission" date="2021-07" db="EMBL/GenBank/DDBJ databases">
        <title>Flavobacterium sp. nov. isolated from sediment on the Taihu Lake.</title>
        <authorList>
            <person name="Qu J.-H."/>
        </authorList>
    </citation>
    <scope>NUCLEOTIDE SEQUENCE [LARGE SCALE GENOMIC DNA]</scope>
    <source>
        <strain evidence="4 5">NAS39</strain>
    </source>
</reference>
<organism evidence="4 5">
    <name type="scientific">Flavobacterium taihuense</name>
    <dbReference type="NCBI Taxonomy" id="2857508"/>
    <lineage>
        <taxon>Bacteria</taxon>
        <taxon>Pseudomonadati</taxon>
        <taxon>Bacteroidota</taxon>
        <taxon>Flavobacteriia</taxon>
        <taxon>Flavobacteriales</taxon>
        <taxon>Flavobacteriaceae</taxon>
        <taxon>Flavobacterium</taxon>
    </lineage>
</organism>
<evidence type="ECO:0000313" key="4">
    <source>
        <dbReference type="EMBL" id="MBW4362500.1"/>
    </source>
</evidence>
<evidence type="ECO:0000256" key="1">
    <source>
        <dbReference type="SAM" id="Coils"/>
    </source>
</evidence>
<evidence type="ECO:0000313" key="5">
    <source>
        <dbReference type="Proteomes" id="UP000812031"/>
    </source>
</evidence>
<dbReference type="Pfam" id="PF10145">
    <property type="entry name" value="PhageMin_Tail"/>
    <property type="match status" value="1"/>
</dbReference>
<dbReference type="EMBL" id="JAHWYN010000025">
    <property type="protein sequence ID" value="MBW4362500.1"/>
    <property type="molecule type" value="Genomic_DNA"/>
</dbReference>
<accession>A0ABS6Y0P9</accession>
<dbReference type="Proteomes" id="UP000812031">
    <property type="component" value="Unassembled WGS sequence"/>
</dbReference>
<dbReference type="InterPro" id="IPR010090">
    <property type="entry name" value="Phage_tape_meas"/>
</dbReference>
<feature type="region of interest" description="Disordered" evidence="2">
    <location>
        <begin position="915"/>
        <end position="944"/>
    </location>
</feature>
<sequence length="1513" mass="167338">MAKTISDEVMKFSLEINGDPAQKELAKLTSTNSDLKKILKELNAEEVTRKKDLEKLTKEYGINAKVAAECEAQGKKLYASYQTEKIKLESLGNQYGKNSLEYKNHKRIVDSLLNSSIKQESNVEKLTEKNLKLSPTIDKLSLEYKTLKDRIKGINVDIDANGVKIAGLQNNIGITALSMDQLRKKASALSLVLNHLVPNTADHIRYSAELNEVKARIGELSSKATTSKMSISSLADGFNKYQGIAISVIAALTGVALSIQKIIDINGKLSDAQSDVMKTTGMTKKEVDELTKSFGLLQTRTSRIDLLGIAEQGGRIGIAKAEIGDFVNVMNKASVSLGDSFTGGAEEVANKLGKIKFLFQETKDLGVEQAYNSIGSAINDLGANGTASEANIADFTTRIGSLTDVLKPTIQETLALGTAFEESGIESEVSARAYGIFMKQASTETAKFAKVMGLTQKEVETMINKNPLDFMLKFAEGMKGMSGTDTAKTLDFLGISADGANKVIGAMGNNVGRFRELIDLSNNSFKEGTSLVNEYDIKNNNLAATLEKISKTVSGWFSSETFIKWLTVGVDWLAKFIGATEDADGTISAWKNTLVFTAKIIAIVTAAIMTNVAWQKLVALWTTRSTEANLLYTIGEKAKAFITGVSTIATQAQAVAIAWATGNTIAMKEAQTALGLAMKTTPWGFIISAIAAIVVAYQMFSKQVDIAANIQKTLADVQLETAQAINKEKNELELLTRIAKDETLSKEKRLEAIKKLNALIPDYIGNITLENIKNAEGTEILKKYTEEIYKNARAKSVAKKYQELSDQKLAIEEKSLNSYQSGTNKFFNGKVPDNIKNEKDIWRQAYELTQKQINKEGQKFEEGTVEFYRQTKFNEANITAKLASLLTSKNEELSNIDAQMKALEPEVLKNQINDLGKINPDGSSSNYNVPGGKEDKTNTPKKYDDSYINDELKLREDLYNIRKKAEEARISLMKDGYEKDLALEKLNTDAKIQELKFQNQAIQNLDKKLDKDLIAAQKAGDSKKITSIENQKKLLLEKQEGNNDLICYEEEMQKLRLATIEEKGAKDQIQKEKEAFDLAKTQREIKFNEELVALGNNELAKAKLRRKYEETESVETEKFLKKLIADFNTIVGKGNFEQMDMSLLTPEQVAEFTKLAKEAGLTLAELIAKRNELMGNSGPTMSQALGLKGETDIFGFTKENWEQFYQNLKTGKIGVEDMVFAVQALTNVWAQYGDFLTANENASLQKFERTSDAKKTKLKRQLDSGIISQKTYTKLTEKIDKDLDKRKAEIEYNQAKRQRQIAISNAITGTAVAVINALATQPIWLGIAMGALVGVMGGLQIATIMKTPLPAKGYESGLYGDYVKREQDGKVFKSRYAGKTRSGLVSDTSHFLVAENGPEMVIDNKAWRQMNPEVKDSLIRELNGIKGFEKGLYNQETKRYEVPAASTAPTPSGDNNQMMQLMIAVVAENTAVMKELREKGVIGVMSNKDLKSMGYLKDGIEAYDELRTKSKYK</sequence>
<dbReference type="RefSeq" id="WP_219318983.1">
    <property type="nucleotide sequence ID" value="NZ_JAHWYN010000025.1"/>
</dbReference>
<evidence type="ECO:0000259" key="3">
    <source>
        <dbReference type="Pfam" id="PF10145"/>
    </source>
</evidence>
<feature type="coiled-coil region" evidence="1">
    <location>
        <begin position="25"/>
        <end position="59"/>
    </location>
</feature>